<dbReference type="Proteomes" id="UP000053611">
    <property type="component" value="Unassembled WGS sequence"/>
</dbReference>
<dbReference type="GeneID" id="28980314"/>
<keyword evidence="2" id="KW-1185">Reference proteome</keyword>
<protein>
    <submittedName>
        <fullName evidence="1">Uncharacterized protein</fullName>
    </submittedName>
</protein>
<evidence type="ECO:0000313" key="2">
    <source>
        <dbReference type="Proteomes" id="UP000053611"/>
    </source>
</evidence>
<accession>A0A0J0XVA3</accession>
<gene>
    <name evidence="1" type="ORF">CC85DRAFT_169162</name>
</gene>
<proteinExistence type="predicted"/>
<evidence type="ECO:0000313" key="1">
    <source>
        <dbReference type="EMBL" id="KLT44992.1"/>
    </source>
</evidence>
<dbReference type="AlphaFoldDB" id="A0A0J0XVA3"/>
<reference evidence="1 2" key="1">
    <citation type="submission" date="2015-03" db="EMBL/GenBank/DDBJ databases">
        <title>Genomics and transcriptomics of the oil-accumulating basidiomycete yeast T. oleaginosus allow insights into substrate utilization and the diverse evolutionary trajectories of mating systems in fungi.</title>
        <authorList>
            <consortium name="DOE Joint Genome Institute"/>
            <person name="Kourist R."/>
            <person name="Kracht O."/>
            <person name="Bracharz F."/>
            <person name="Lipzen A."/>
            <person name="Nolan M."/>
            <person name="Ohm R."/>
            <person name="Grigoriev I."/>
            <person name="Sun S."/>
            <person name="Heitman J."/>
            <person name="Bruck T."/>
            <person name="Nowrousian M."/>
        </authorList>
    </citation>
    <scope>NUCLEOTIDE SEQUENCE [LARGE SCALE GENOMIC DNA]</scope>
    <source>
        <strain evidence="1 2">IBC0246</strain>
    </source>
</reference>
<dbReference type="EMBL" id="KQ087183">
    <property type="protein sequence ID" value="KLT44992.1"/>
    <property type="molecule type" value="Genomic_DNA"/>
</dbReference>
<organism evidence="1 2">
    <name type="scientific">Cutaneotrichosporon oleaginosum</name>
    <dbReference type="NCBI Taxonomy" id="879819"/>
    <lineage>
        <taxon>Eukaryota</taxon>
        <taxon>Fungi</taxon>
        <taxon>Dikarya</taxon>
        <taxon>Basidiomycota</taxon>
        <taxon>Agaricomycotina</taxon>
        <taxon>Tremellomycetes</taxon>
        <taxon>Trichosporonales</taxon>
        <taxon>Trichosporonaceae</taxon>
        <taxon>Cutaneotrichosporon</taxon>
    </lineage>
</organism>
<sequence>MKRGVEWPRGGAPRVVFGCLIILGPGGEYAPLHCTLSSIIDTIIVEPSDTASALPLDASRRLAYSNDRRPATDFARRVSVPGRLRQAFYRASTIRFAVDDIITLLHSGVLPRLAG</sequence>
<name>A0A0J0XVA3_9TREE</name>
<dbReference type="RefSeq" id="XP_018281483.1">
    <property type="nucleotide sequence ID" value="XM_018419711.1"/>
</dbReference>